<organism evidence="1">
    <name type="scientific">Timspurckia oligopyrenoides</name>
    <dbReference type="NCBI Taxonomy" id="708627"/>
    <lineage>
        <taxon>Eukaryota</taxon>
        <taxon>Rhodophyta</taxon>
        <taxon>Bangiophyceae</taxon>
        <taxon>Porphyridiales</taxon>
        <taxon>Porphyridiaceae</taxon>
        <taxon>Timspurckia</taxon>
    </lineage>
</organism>
<protein>
    <submittedName>
        <fullName evidence="1">Uncharacterized protein</fullName>
    </submittedName>
</protein>
<dbReference type="InterPro" id="IPR036410">
    <property type="entry name" value="HSP_DnaJ_Cys-rich_dom_sf"/>
</dbReference>
<accession>A0A7S1ESP3</accession>
<evidence type="ECO:0000313" key="1">
    <source>
        <dbReference type="EMBL" id="CAD8821577.1"/>
    </source>
</evidence>
<gene>
    <name evidence="1" type="ORF">TOLI1172_LOCUS5972</name>
</gene>
<reference evidence="1" key="1">
    <citation type="submission" date="2021-01" db="EMBL/GenBank/DDBJ databases">
        <authorList>
            <person name="Corre E."/>
            <person name="Pelletier E."/>
            <person name="Niang G."/>
            <person name="Scheremetjew M."/>
            <person name="Finn R."/>
            <person name="Kale V."/>
            <person name="Holt S."/>
            <person name="Cochrane G."/>
            <person name="Meng A."/>
            <person name="Brown T."/>
            <person name="Cohen L."/>
        </authorList>
    </citation>
    <scope>NUCLEOTIDE SEQUENCE</scope>
    <source>
        <strain evidence="1">CCMP3278</strain>
    </source>
</reference>
<proteinExistence type="predicted"/>
<dbReference type="EMBL" id="HBFP01008349">
    <property type="protein sequence ID" value="CAD8821577.1"/>
    <property type="molecule type" value="Transcribed_RNA"/>
</dbReference>
<sequence length="157" mass="17349">MAFVTAPLSSVQKYSLNRCDFRCKTLSSIDKRGFVEVFDQRISENGRKLKFQWRICSTSSDESVSEGSSEKKSSSCGQCEGTQVIGCPLCNGTGIFSIEMMGTASATTCTLCQGRKQTPCPSCCTHIYKSVVWWDQRESDDGQKRSGITWGDPPKPM</sequence>
<dbReference type="SUPFAM" id="SSF57938">
    <property type="entry name" value="DnaJ/Hsp40 cysteine-rich domain"/>
    <property type="match status" value="1"/>
</dbReference>
<dbReference type="AlphaFoldDB" id="A0A7S1ESP3"/>
<name>A0A7S1ESP3_9RHOD</name>